<dbReference type="AlphaFoldDB" id="A0A8T2II25"/>
<organism evidence="3 4">
    <name type="scientific">Hymenochirus boettgeri</name>
    <name type="common">Congo dwarf clawed frog</name>
    <dbReference type="NCBI Taxonomy" id="247094"/>
    <lineage>
        <taxon>Eukaryota</taxon>
        <taxon>Metazoa</taxon>
        <taxon>Chordata</taxon>
        <taxon>Craniata</taxon>
        <taxon>Vertebrata</taxon>
        <taxon>Euteleostomi</taxon>
        <taxon>Amphibia</taxon>
        <taxon>Batrachia</taxon>
        <taxon>Anura</taxon>
        <taxon>Pipoidea</taxon>
        <taxon>Pipidae</taxon>
        <taxon>Pipinae</taxon>
        <taxon>Hymenochirus</taxon>
    </lineage>
</organism>
<dbReference type="GO" id="GO:0047676">
    <property type="term" value="F:arachidonate-CoA ligase activity"/>
    <property type="evidence" value="ECO:0007669"/>
    <property type="project" value="TreeGrafter"/>
</dbReference>
<dbReference type="InterPro" id="IPR042099">
    <property type="entry name" value="ANL_N_sf"/>
</dbReference>
<dbReference type="GO" id="GO:0010747">
    <property type="term" value="P:positive regulation of long-chain fatty acid import across plasma membrane"/>
    <property type="evidence" value="ECO:0007669"/>
    <property type="project" value="TreeGrafter"/>
</dbReference>
<dbReference type="Gene3D" id="3.40.50.12780">
    <property type="entry name" value="N-terminal domain of ligase-like"/>
    <property type="match status" value="1"/>
</dbReference>
<dbReference type="GO" id="GO:0005783">
    <property type="term" value="C:endoplasmic reticulum"/>
    <property type="evidence" value="ECO:0007669"/>
    <property type="project" value="TreeGrafter"/>
</dbReference>
<keyword evidence="4" id="KW-1185">Reference proteome</keyword>
<feature type="transmembrane region" description="Helical" evidence="2">
    <location>
        <begin position="12"/>
        <end position="32"/>
    </location>
</feature>
<dbReference type="PANTHER" id="PTHR43272">
    <property type="entry name" value="LONG-CHAIN-FATTY-ACID--COA LIGASE"/>
    <property type="match status" value="1"/>
</dbReference>
<evidence type="ECO:0000256" key="1">
    <source>
        <dbReference type="ARBA" id="ARBA00022598"/>
    </source>
</evidence>
<evidence type="ECO:0000256" key="2">
    <source>
        <dbReference type="SAM" id="Phobius"/>
    </source>
</evidence>
<dbReference type="GO" id="GO:0016020">
    <property type="term" value="C:membrane"/>
    <property type="evidence" value="ECO:0007669"/>
    <property type="project" value="TreeGrafter"/>
</dbReference>
<dbReference type="PANTHER" id="PTHR43272:SF107">
    <property type="entry name" value="LONG-CHAIN-FATTY-ACID--COA LIGASE 5"/>
    <property type="match status" value="1"/>
</dbReference>
<keyword evidence="2" id="KW-1133">Transmembrane helix</keyword>
<keyword evidence="1" id="KW-0436">Ligase</keyword>
<accession>A0A8T2II25</accession>
<sequence>MFCCLGLLFTPLPTPVIISLITVGISAFIYVLSKPKPVYPPVDLNRQSIGTQGGARRCALLKDDKLMSYYYEDAKTLYEVFLRGLRVSGNGNCLGYRKPNHPYQWLTYKQVVDRAELLGSGLVHKGCKASTDQYIGIFSQNRPEVTITLYYVCL</sequence>
<dbReference type="GO" id="GO:0005739">
    <property type="term" value="C:mitochondrion"/>
    <property type="evidence" value="ECO:0007669"/>
    <property type="project" value="TreeGrafter"/>
</dbReference>
<dbReference type="EMBL" id="JAACNH010002612">
    <property type="protein sequence ID" value="KAG8429816.1"/>
    <property type="molecule type" value="Genomic_DNA"/>
</dbReference>
<evidence type="ECO:0000313" key="4">
    <source>
        <dbReference type="Proteomes" id="UP000812440"/>
    </source>
</evidence>
<dbReference type="SUPFAM" id="SSF56801">
    <property type="entry name" value="Acetyl-CoA synthetase-like"/>
    <property type="match status" value="1"/>
</dbReference>
<dbReference type="Proteomes" id="UP000812440">
    <property type="component" value="Unassembled WGS sequence"/>
</dbReference>
<reference evidence="3" key="1">
    <citation type="thesis" date="2020" institute="ProQuest LLC" country="789 East Eisenhower Parkway, Ann Arbor, MI, USA">
        <title>Comparative Genomics and Chromosome Evolution.</title>
        <authorList>
            <person name="Mudd A.B."/>
        </authorList>
    </citation>
    <scope>NUCLEOTIDE SEQUENCE</scope>
    <source>
        <strain evidence="3">Female2</strain>
        <tissue evidence="3">Blood</tissue>
    </source>
</reference>
<dbReference type="OrthoDB" id="1700726at2759"/>
<comment type="caution">
    <text evidence="3">The sequence shown here is derived from an EMBL/GenBank/DDBJ whole genome shotgun (WGS) entry which is preliminary data.</text>
</comment>
<gene>
    <name evidence="3" type="ORF">GDO86_019142</name>
</gene>
<protein>
    <submittedName>
        <fullName evidence="3">Uncharacterized protein</fullName>
    </submittedName>
</protein>
<name>A0A8T2II25_9PIPI</name>
<keyword evidence="2" id="KW-0472">Membrane</keyword>
<proteinExistence type="predicted"/>
<keyword evidence="2" id="KW-0812">Transmembrane</keyword>
<dbReference type="GO" id="GO:0035338">
    <property type="term" value="P:long-chain fatty-acyl-CoA biosynthetic process"/>
    <property type="evidence" value="ECO:0007669"/>
    <property type="project" value="TreeGrafter"/>
</dbReference>
<evidence type="ECO:0000313" key="3">
    <source>
        <dbReference type="EMBL" id="KAG8429816.1"/>
    </source>
</evidence>